<feature type="transmembrane region" description="Helical" evidence="12">
    <location>
        <begin position="265"/>
        <end position="287"/>
    </location>
</feature>
<evidence type="ECO:0000256" key="5">
    <source>
        <dbReference type="ARBA" id="ARBA00022989"/>
    </source>
</evidence>
<proteinExistence type="inferred from homology"/>
<keyword evidence="6" id="KW-0297">G-protein coupled receptor</keyword>
<organism evidence="14 15">
    <name type="scientific">Meloidogyne incognita</name>
    <name type="common">Southern root-knot nematode worm</name>
    <name type="synonym">Oxyuris incognita</name>
    <dbReference type="NCBI Taxonomy" id="6306"/>
    <lineage>
        <taxon>Eukaryota</taxon>
        <taxon>Metazoa</taxon>
        <taxon>Ecdysozoa</taxon>
        <taxon>Nematoda</taxon>
        <taxon>Chromadorea</taxon>
        <taxon>Rhabditida</taxon>
        <taxon>Tylenchina</taxon>
        <taxon>Tylenchomorpha</taxon>
        <taxon>Tylenchoidea</taxon>
        <taxon>Meloidogynidae</taxon>
        <taxon>Meloidogyninae</taxon>
        <taxon>Meloidogyne</taxon>
        <taxon>Meloidogyne incognita group</taxon>
    </lineage>
</organism>
<evidence type="ECO:0000256" key="3">
    <source>
        <dbReference type="ARBA" id="ARBA00022475"/>
    </source>
</evidence>
<feature type="transmembrane region" description="Helical" evidence="12">
    <location>
        <begin position="233"/>
        <end position="253"/>
    </location>
</feature>
<dbReference type="Pfam" id="PF00003">
    <property type="entry name" value="7tm_3"/>
    <property type="match status" value="1"/>
</dbReference>
<evidence type="ECO:0000256" key="10">
    <source>
        <dbReference type="ARBA" id="ARBA00023224"/>
    </source>
</evidence>
<evidence type="ECO:0000256" key="9">
    <source>
        <dbReference type="ARBA" id="ARBA00023180"/>
    </source>
</evidence>
<feature type="transmembrane region" description="Helical" evidence="12">
    <location>
        <begin position="445"/>
        <end position="464"/>
    </location>
</feature>
<evidence type="ECO:0000256" key="12">
    <source>
        <dbReference type="SAM" id="Phobius"/>
    </source>
</evidence>
<keyword evidence="10" id="KW-0807">Transducer</keyword>
<evidence type="ECO:0000256" key="7">
    <source>
        <dbReference type="ARBA" id="ARBA00023136"/>
    </source>
</evidence>
<dbReference type="InterPro" id="IPR017978">
    <property type="entry name" value="GPCR_3_C"/>
</dbReference>
<feature type="domain" description="G-protein coupled receptors family 3 profile" evidence="13">
    <location>
        <begin position="233"/>
        <end position="500"/>
    </location>
</feature>
<dbReference type="PANTHER" id="PTHR32546">
    <property type="entry name" value="G-PROTEIN COUPLED RECEPTOR 158-RELATED"/>
    <property type="match status" value="1"/>
</dbReference>
<protein>
    <submittedName>
        <fullName evidence="15">G-protein coupled receptors family 3 profile domain-containing protein</fullName>
    </submittedName>
</protein>
<comment type="similarity">
    <text evidence="2">Belongs to the G-protein coupled receptor 3 family.</text>
</comment>
<evidence type="ECO:0000259" key="13">
    <source>
        <dbReference type="Pfam" id="PF00003"/>
    </source>
</evidence>
<keyword evidence="8" id="KW-0675">Receptor</keyword>
<dbReference type="GO" id="GO:0005886">
    <property type="term" value="C:plasma membrane"/>
    <property type="evidence" value="ECO:0007669"/>
    <property type="project" value="UniProtKB-SubCell"/>
</dbReference>
<sequence>MPIVENNIIAFESADDFISEASIPTSFHSIERRRAPISRSSTSLKDLLAQLDSLLLSCNNENNNQIKIINGQLIQKLINGSIQRILKINTTNEDLKKSSTQLNLLLSLAQIYSKHPYIVNSDYSLPPNSTITSTPVTQPDSINSPAFAFQLICNDHSSNPYWVPLAIYKTVDPHKYLQMRLPKLNLDVCENSDCQTHCSYSVHGGVKVFARSCCHEEYGEQLCRVDWLLLQKIFFLLSIVCILFCFFMIIVIVREKRHEQNDRGWALMEAFFMGAIILYAIPLLGWPEHIPWSCWIADFGRQLGFTLFYGSVILKIYRNLQEYRVRKAQHVIVRELDLILYLLFAILIVLYGILAWSSGSWTRSDLWSSQWPQCPVEEFRMFFSLCEQLVLFYGIRLCWFFLSKVFSKDIRIFFENYFSEGGKIFYDFRKLFGYKARNSSWVERYQFTMAVILEAIISLVASSIRYALNEVGSRDALFLVAVLQLHLTISLNIVAIIAPKFLFSTENTARGTLNSGNATAIIGSNRAHPSLAKMRENLINGTIDFQEVPIVDMNPEDIRAELKRVYTQLRMYKLKNAYQDNPHISKRKGGAGIKKVVHHQQSTTECNNNIGGGGKTSRAASASAAIDRRISIPPQIINSSSNNSPNKFQQQQQKLIEEEKNNDLTVESAPHNIHLLTTSSNSSIKLNSPTDIPLISSSDQSIRV</sequence>
<feature type="region of interest" description="Disordered" evidence="11">
    <location>
        <begin position="681"/>
        <end position="704"/>
    </location>
</feature>
<evidence type="ECO:0000256" key="2">
    <source>
        <dbReference type="ARBA" id="ARBA00007242"/>
    </source>
</evidence>
<comment type="subcellular location">
    <subcellularLocation>
        <location evidence="1">Cell membrane</location>
        <topology evidence="1">Multi-pass membrane protein</topology>
    </subcellularLocation>
</comment>
<keyword evidence="14" id="KW-1185">Reference proteome</keyword>
<keyword evidence="9" id="KW-0325">Glycoprotein</keyword>
<evidence type="ECO:0000256" key="11">
    <source>
        <dbReference type="SAM" id="MobiDB-lite"/>
    </source>
</evidence>
<dbReference type="PANTHER" id="PTHR32546:SF26">
    <property type="entry name" value="SMOG, ISOFORM D"/>
    <property type="match status" value="1"/>
</dbReference>
<feature type="transmembrane region" description="Helical" evidence="12">
    <location>
        <begin position="299"/>
        <end position="317"/>
    </location>
</feature>
<feature type="transmembrane region" description="Helical" evidence="12">
    <location>
        <begin position="338"/>
        <end position="359"/>
    </location>
</feature>
<evidence type="ECO:0000256" key="1">
    <source>
        <dbReference type="ARBA" id="ARBA00004651"/>
    </source>
</evidence>
<dbReference type="Proteomes" id="UP000887563">
    <property type="component" value="Unplaced"/>
</dbReference>
<name>A0A914KYX5_MELIC</name>
<evidence type="ECO:0000313" key="15">
    <source>
        <dbReference type="WBParaSite" id="Minc3s00182g06984"/>
    </source>
</evidence>
<feature type="transmembrane region" description="Helical" evidence="12">
    <location>
        <begin position="476"/>
        <end position="498"/>
    </location>
</feature>
<dbReference type="AlphaFoldDB" id="A0A914KYX5"/>
<dbReference type="InterPro" id="IPR043458">
    <property type="entry name" value="GPR158/179"/>
</dbReference>
<keyword evidence="5 12" id="KW-1133">Transmembrane helix</keyword>
<accession>A0A914KYX5</accession>
<reference evidence="15" key="1">
    <citation type="submission" date="2022-11" db="UniProtKB">
        <authorList>
            <consortium name="WormBaseParasite"/>
        </authorList>
    </citation>
    <scope>IDENTIFICATION</scope>
</reference>
<feature type="region of interest" description="Disordered" evidence="11">
    <location>
        <begin position="599"/>
        <end position="624"/>
    </location>
</feature>
<keyword evidence="3" id="KW-1003">Cell membrane</keyword>
<dbReference type="WBParaSite" id="Minc3s00182g06984">
    <property type="protein sequence ID" value="Minc3s00182g06984"/>
    <property type="gene ID" value="Minc3s00182g06984"/>
</dbReference>
<feature type="compositionally biased region" description="Polar residues" evidence="11">
    <location>
        <begin position="599"/>
        <end position="609"/>
    </location>
</feature>
<evidence type="ECO:0000256" key="4">
    <source>
        <dbReference type="ARBA" id="ARBA00022692"/>
    </source>
</evidence>
<evidence type="ECO:0000256" key="8">
    <source>
        <dbReference type="ARBA" id="ARBA00023170"/>
    </source>
</evidence>
<dbReference type="GO" id="GO:0004930">
    <property type="term" value="F:G protein-coupled receptor activity"/>
    <property type="evidence" value="ECO:0007669"/>
    <property type="project" value="UniProtKB-KW"/>
</dbReference>
<evidence type="ECO:0000256" key="6">
    <source>
        <dbReference type="ARBA" id="ARBA00023040"/>
    </source>
</evidence>
<keyword evidence="4 12" id="KW-0812">Transmembrane</keyword>
<keyword evidence="7 12" id="KW-0472">Membrane</keyword>
<evidence type="ECO:0000313" key="14">
    <source>
        <dbReference type="Proteomes" id="UP000887563"/>
    </source>
</evidence>